<reference evidence="2 3" key="1">
    <citation type="journal article" date="2019" name="Commun. Biol.">
        <title>The bagworm genome reveals a unique fibroin gene that provides high tensile strength.</title>
        <authorList>
            <person name="Kono N."/>
            <person name="Nakamura H."/>
            <person name="Ohtoshi R."/>
            <person name="Tomita M."/>
            <person name="Numata K."/>
            <person name="Arakawa K."/>
        </authorList>
    </citation>
    <scope>NUCLEOTIDE SEQUENCE [LARGE SCALE GENOMIC DNA]</scope>
</reference>
<dbReference type="Proteomes" id="UP000299102">
    <property type="component" value="Unassembled WGS sequence"/>
</dbReference>
<name>A0A4C1SZZ3_EUMVA</name>
<accession>A0A4C1SZZ3</accession>
<gene>
    <name evidence="2" type="ORF">EVAR_92732_1</name>
</gene>
<feature type="region of interest" description="Disordered" evidence="1">
    <location>
        <begin position="27"/>
        <end position="58"/>
    </location>
</feature>
<evidence type="ECO:0000313" key="3">
    <source>
        <dbReference type="Proteomes" id="UP000299102"/>
    </source>
</evidence>
<organism evidence="2 3">
    <name type="scientific">Eumeta variegata</name>
    <name type="common">Bagworm moth</name>
    <name type="synonym">Eumeta japonica</name>
    <dbReference type="NCBI Taxonomy" id="151549"/>
    <lineage>
        <taxon>Eukaryota</taxon>
        <taxon>Metazoa</taxon>
        <taxon>Ecdysozoa</taxon>
        <taxon>Arthropoda</taxon>
        <taxon>Hexapoda</taxon>
        <taxon>Insecta</taxon>
        <taxon>Pterygota</taxon>
        <taxon>Neoptera</taxon>
        <taxon>Endopterygota</taxon>
        <taxon>Lepidoptera</taxon>
        <taxon>Glossata</taxon>
        <taxon>Ditrysia</taxon>
        <taxon>Tineoidea</taxon>
        <taxon>Psychidae</taxon>
        <taxon>Oiketicinae</taxon>
        <taxon>Eumeta</taxon>
    </lineage>
</organism>
<evidence type="ECO:0000256" key="1">
    <source>
        <dbReference type="SAM" id="MobiDB-lite"/>
    </source>
</evidence>
<protein>
    <submittedName>
        <fullName evidence="2">Uncharacterized protein</fullName>
    </submittedName>
</protein>
<sequence length="186" mass="21288">MLQRHKIFWSLSECRHYHLKLEARRRAPDGPRRDYGVPSERARRRPPRSRSPSRSPRRRANIKLHVLAAIPLHNYTRPIGRVDAAATHIPRLIRLIEYCIARQVTRVDCVWAASMKRRRESKLAARGAGSEGGRARSHVLDVVERGLHLLLEQTALLTLRHQVVCERTAAPHSVTTHTHATHPCTS</sequence>
<dbReference type="AlphaFoldDB" id="A0A4C1SZZ3"/>
<proteinExistence type="predicted"/>
<comment type="caution">
    <text evidence="2">The sequence shown here is derived from an EMBL/GenBank/DDBJ whole genome shotgun (WGS) entry which is preliminary data.</text>
</comment>
<evidence type="ECO:0000313" key="2">
    <source>
        <dbReference type="EMBL" id="GBP06817.1"/>
    </source>
</evidence>
<keyword evidence="3" id="KW-1185">Reference proteome</keyword>
<dbReference type="EMBL" id="BGZK01000023">
    <property type="protein sequence ID" value="GBP06817.1"/>
    <property type="molecule type" value="Genomic_DNA"/>
</dbReference>